<evidence type="ECO:0000313" key="3">
    <source>
        <dbReference type="Proteomes" id="UP001211907"/>
    </source>
</evidence>
<dbReference type="EMBL" id="JADGJH010001978">
    <property type="protein sequence ID" value="KAJ3105922.1"/>
    <property type="molecule type" value="Genomic_DNA"/>
</dbReference>
<evidence type="ECO:0000313" key="2">
    <source>
        <dbReference type="EMBL" id="KAJ3105922.1"/>
    </source>
</evidence>
<organism evidence="2 3">
    <name type="scientific">Physocladia obscura</name>
    <dbReference type="NCBI Taxonomy" id="109957"/>
    <lineage>
        <taxon>Eukaryota</taxon>
        <taxon>Fungi</taxon>
        <taxon>Fungi incertae sedis</taxon>
        <taxon>Chytridiomycota</taxon>
        <taxon>Chytridiomycota incertae sedis</taxon>
        <taxon>Chytridiomycetes</taxon>
        <taxon>Chytridiales</taxon>
        <taxon>Chytriomycetaceae</taxon>
        <taxon>Physocladia</taxon>
    </lineage>
</organism>
<keyword evidence="1" id="KW-0812">Transmembrane</keyword>
<gene>
    <name evidence="2" type="ORF">HK100_003798</name>
</gene>
<reference evidence="2" key="1">
    <citation type="submission" date="2020-05" db="EMBL/GenBank/DDBJ databases">
        <title>Phylogenomic resolution of chytrid fungi.</title>
        <authorList>
            <person name="Stajich J.E."/>
            <person name="Amses K."/>
            <person name="Simmons R."/>
            <person name="Seto K."/>
            <person name="Myers J."/>
            <person name="Bonds A."/>
            <person name="Quandt C.A."/>
            <person name="Barry K."/>
            <person name="Liu P."/>
            <person name="Grigoriev I."/>
            <person name="Longcore J.E."/>
            <person name="James T.Y."/>
        </authorList>
    </citation>
    <scope>NUCLEOTIDE SEQUENCE</scope>
    <source>
        <strain evidence="2">JEL0513</strain>
    </source>
</reference>
<dbReference type="Proteomes" id="UP001211907">
    <property type="component" value="Unassembled WGS sequence"/>
</dbReference>
<protein>
    <submittedName>
        <fullName evidence="2">Uncharacterized protein</fullName>
    </submittedName>
</protein>
<dbReference type="AlphaFoldDB" id="A0AAD5XA91"/>
<name>A0AAD5XA91_9FUNG</name>
<proteinExistence type="predicted"/>
<feature type="transmembrane region" description="Helical" evidence="1">
    <location>
        <begin position="60"/>
        <end position="82"/>
    </location>
</feature>
<feature type="transmembrane region" description="Helical" evidence="1">
    <location>
        <begin position="16"/>
        <end position="33"/>
    </location>
</feature>
<feature type="transmembrane region" description="Helical" evidence="1">
    <location>
        <begin position="103"/>
        <end position="120"/>
    </location>
</feature>
<keyword evidence="3" id="KW-1185">Reference proteome</keyword>
<accession>A0AAD5XA91</accession>
<evidence type="ECO:0000256" key="1">
    <source>
        <dbReference type="SAM" id="Phobius"/>
    </source>
</evidence>
<keyword evidence="1" id="KW-1133">Transmembrane helix</keyword>
<comment type="caution">
    <text evidence="2">The sequence shown here is derived from an EMBL/GenBank/DDBJ whole genome shotgun (WGS) entry which is preliminary data.</text>
</comment>
<keyword evidence="1" id="KW-0472">Membrane</keyword>
<sequence length="151" mass="17695">MFILYKSVIVMEYNRVYAFGCVIAFFYRIGWTIDDLIKTGGLWDSENLTCSYVANSLAGFHYTIADIVCDVIASIGAVTMFLKPENRELSLYNLWYYLAKENVLRSVITMIINPFVMWANYNTTDYNYLAIAYCVQNYVYIRLMNMEVYWS</sequence>